<evidence type="ECO:0000313" key="3">
    <source>
        <dbReference type="EMBL" id="AFM03674.1"/>
    </source>
</evidence>
<dbReference type="KEGG" id="fli:Fleli_1237"/>
<dbReference type="EMBL" id="CP003345">
    <property type="protein sequence ID" value="AFM03674.1"/>
    <property type="molecule type" value="Genomic_DNA"/>
</dbReference>
<organism evidence="3 4">
    <name type="scientific">Bernardetia litoralis (strain ATCC 23117 / DSM 6794 / NBRC 15988 / NCIMB 1366 / Fx l1 / Sio-4)</name>
    <name type="common">Flexibacter litoralis</name>
    <dbReference type="NCBI Taxonomy" id="880071"/>
    <lineage>
        <taxon>Bacteria</taxon>
        <taxon>Pseudomonadati</taxon>
        <taxon>Bacteroidota</taxon>
        <taxon>Cytophagia</taxon>
        <taxon>Cytophagales</taxon>
        <taxon>Bernardetiaceae</taxon>
        <taxon>Bernardetia</taxon>
    </lineage>
</organism>
<evidence type="ECO:0000259" key="2">
    <source>
        <dbReference type="Pfam" id="PF13778"/>
    </source>
</evidence>
<dbReference type="HOGENOM" id="CLU_100965_3_0_10"/>
<keyword evidence="1" id="KW-0732">Signal</keyword>
<sequence>MDKKTDVLAQYQWKNRIVVIFSENKENDIFKKQIQLFLENKEELKERDLVIFQVFKNEGRNPNQKIISNSDIELLQKRFDFHFDTENKNNFAVFLVGKDGGTKLKTENKTLNIENLFGVIDAMPMRQSEIKR</sequence>
<protein>
    <recommendedName>
        <fullName evidence="2">DUF4174 domain-containing protein</fullName>
    </recommendedName>
</protein>
<proteinExistence type="predicted"/>
<name>I4AI89_BERLS</name>
<dbReference type="Pfam" id="PF13778">
    <property type="entry name" value="DUF4174"/>
    <property type="match status" value="1"/>
</dbReference>
<dbReference type="InterPro" id="IPR025232">
    <property type="entry name" value="DUF4174"/>
</dbReference>
<dbReference type="OrthoDB" id="7362103at2"/>
<evidence type="ECO:0000313" key="4">
    <source>
        <dbReference type="Proteomes" id="UP000006054"/>
    </source>
</evidence>
<dbReference type="Proteomes" id="UP000006054">
    <property type="component" value="Chromosome"/>
</dbReference>
<dbReference type="eggNOG" id="ENOG5033B8F">
    <property type="taxonomic scope" value="Bacteria"/>
</dbReference>
<dbReference type="STRING" id="880071.Fleli_1237"/>
<reference evidence="4" key="1">
    <citation type="submission" date="2012-06" db="EMBL/GenBank/DDBJ databases">
        <title>The complete genome of Flexibacter litoralis DSM 6794.</title>
        <authorList>
            <person name="Lucas S."/>
            <person name="Copeland A."/>
            <person name="Lapidus A."/>
            <person name="Glavina del Rio T."/>
            <person name="Dalin E."/>
            <person name="Tice H."/>
            <person name="Bruce D."/>
            <person name="Goodwin L."/>
            <person name="Pitluck S."/>
            <person name="Peters L."/>
            <person name="Ovchinnikova G."/>
            <person name="Lu M."/>
            <person name="Kyrpides N."/>
            <person name="Mavromatis K."/>
            <person name="Ivanova N."/>
            <person name="Brettin T."/>
            <person name="Detter J.C."/>
            <person name="Han C."/>
            <person name="Larimer F."/>
            <person name="Land M."/>
            <person name="Hauser L."/>
            <person name="Markowitz V."/>
            <person name="Cheng J.-F."/>
            <person name="Hugenholtz P."/>
            <person name="Woyke T."/>
            <person name="Wu D."/>
            <person name="Spring S."/>
            <person name="Lang E."/>
            <person name="Kopitz M."/>
            <person name="Brambilla E."/>
            <person name="Klenk H.-P."/>
            <person name="Eisen J.A."/>
        </authorList>
    </citation>
    <scope>NUCLEOTIDE SEQUENCE [LARGE SCALE GENOMIC DNA]</scope>
    <source>
        <strain evidence="4">ATCC 23117 / DSM 6794 / NBRC 15988 / NCIMB 1366 / Sio-4</strain>
    </source>
</reference>
<gene>
    <name evidence="3" type="ordered locus">Fleli_1237</name>
</gene>
<accession>I4AI89</accession>
<evidence type="ECO:0000256" key="1">
    <source>
        <dbReference type="ARBA" id="ARBA00022729"/>
    </source>
</evidence>
<keyword evidence="4" id="KW-1185">Reference proteome</keyword>
<feature type="domain" description="DUF4174" evidence="2">
    <location>
        <begin position="8"/>
        <end position="129"/>
    </location>
</feature>
<dbReference type="AlphaFoldDB" id="I4AI89"/>